<comment type="caution">
    <text evidence="1">The sequence shown here is derived from an EMBL/GenBank/DDBJ whole genome shotgun (WGS) entry which is preliminary data.</text>
</comment>
<dbReference type="Proteomes" id="UP001295423">
    <property type="component" value="Unassembled WGS sequence"/>
</dbReference>
<keyword evidence="2" id="KW-1185">Reference proteome</keyword>
<evidence type="ECO:0000313" key="1">
    <source>
        <dbReference type="EMBL" id="CAJ1959231.1"/>
    </source>
</evidence>
<dbReference type="InterPro" id="IPR047324">
    <property type="entry name" value="LbH_gamma_CA-like"/>
</dbReference>
<dbReference type="PANTHER" id="PTHR13061:SF29">
    <property type="entry name" value="GAMMA CARBONIC ANHYDRASE-LIKE 1, MITOCHONDRIAL-RELATED"/>
    <property type="match status" value="1"/>
</dbReference>
<dbReference type="CDD" id="cd04645">
    <property type="entry name" value="LbH_gamma_CA_like"/>
    <property type="match status" value="1"/>
</dbReference>
<dbReference type="SUPFAM" id="SSF51161">
    <property type="entry name" value="Trimeric LpxA-like enzymes"/>
    <property type="match status" value="1"/>
</dbReference>
<name>A0AAD2G3X9_9STRA</name>
<evidence type="ECO:0000313" key="2">
    <source>
        <dbReference type="Proteomes" id="UP001295423"/>
    </source>
</evidence>
<dbReference type="Gene3D" id="2.160.10.10">
    <property type="entry name" value="Hexapeptide repeat proteins"/>
    <property type="match status" value="1"/>
</dbReference>
<accession>A0AAD2G3X9</accession>
<dbReference type="InterPro" id="IPR001451">
    <property type="entry name" value="Hexapep"/>
</dbReference>
<gene>
    <name evidence="1" type="ORF">CYCCA115_LOCUS17652</name>
</gene>
<dbReference type="Pfam" id="PF00132">
    <property type="entry name" value="Hexapep"/>
    <property type="match status" value="1"/>
</dbReference>
<organism evidence="1 2">
    <name type="scientific">Cylindrotheca closterium</name>
    <dbReference type="NCBI Taxonomy" id="2856"/>
    <lineage>
        <taxon>Eukaryota</taxon>
        <taxon>Sar</taxon>
        <taxon>Stramenopiles</taxon>
        <taxon>Ochrophyta</taxon>
        <taxon>Bacillariophyta</taxon>
        <taxon>Bacillariophyceae</taxon>
        <taxon>Bacillariophycidae</taxon>
        <taxon>Bacillariales</taxon>
        <taxon>Bacillariaceae</taxon>
        <taxon>Cylindrotheca</taxon>
    </lineage>
</organism>
<dbReference type="AlphaFoldDB" id="A0AAD2G3X9"/>
<proteinExistence type="predicted"/>
<reference evidence="1" key="1">
    <citation type="submission" date="2023-08" db="EMBL/GenBank/DDBJ databases">
        <authorList>
            <person name="Audoor S."/>
            <person name="Bilcke G."/>
        </authorList>
    </citation>
    <scope>NUCLEOTIDE SEQUENCE</scope>
</reference>
<dbReference type="InterPro" id="IPR011004">
    <property type="entry name" value="Trimer_LpxA-like_sf"/>
</dbReference>
<protein>
    <recommendedName>
        <fullName evidence="3">Gamma carbonic anhydrase family protein</fullName>
    </recommendedName>
</protein>
<dbReference type="PANTHER" id="PTHR13061">
    <property type="entry name" value="DYNACTIN SUBUNIT P25"/>
    <property type="match status" value="1"/>
</dbReference>
<dbReference type="EMBL" id="CAKOGP040001981">
    <property type="protein sequence ID" value="CAJ1959231.1"/>
    <property type="molecule type" value="Genomic_DNA"/>
</dbReference>
<dbReference type="InterPro" id="IPR050484">
    <property type="entry name" value="Transf_Hexapept/Carb_Anhydrase"/>
</dbReference>
<sequence>MSGMYALGNLVPKTPNSSSDDTETVWIAPNAAVIGNVILEPDVSVWFGVVIRGDIANQPIHIGARTNIQECAVLHHDANYPLTIGKGVTVGHKAMLHGCSIGDNTLIGMNATILNGTKIGKNCIIGANTLIPERKVIPDNSLVVGLPGKIVRKLTDEQAQALEASAAYYVNNGKRFSQQLRPISPAMSKL</sequence>
<evidence type="ECO:0008006" key="3">
    <source>
        <dbReference type="Google" id="ProtNLM"/>
    </source>
</evidence>